<organism evidence="1 2">
    <name type="scientific">Nepenthes gracilis</name>
    <name type="common">Slender pitcher plant</name>
    <dbReference type="NCBI Taxonomy" id="150966"/>
    <lineage>
        <taxon>Eukaryota</taxon>
        <taxon>Viridiplantae</taxon>
        <taxon>Streptophyta</taxon>
        <taxon>Embryophyta</taxon>
        <taxon>Tracheophyta</taxon>
        <taxon>Spermatophyta</taxon>
        <taxon>Magnoliopsida</taxon>
        <taxon>eudicotyledons</taxon>
        <taxon>Gunneridae</taxon>
        <taxon>Pentapetalae</taxon>
        <taxon>Caryophyllales</taxon>
        <taxon>Nepenthaceae</taxon>
        <taxon>Nepenthes</taxon>
    </lineage>
</organism>
<dbReference type="AlphaFoldDB" id="A0AAD3XJX2"/>
<name>A0AAD3XJX2_NEPGR</name>
<accession>A0AAD3XJX2</accession>
<protein>
    <submittedName>
        <fullName evidence="1">Uncharacterized protein</fullName>
    </submittedName>
</protein>
<reference evidence="1" key="1">
    <citation type="submission" date="2023-05" db="EMBL/GenBank/DDBJ databases">
        <title>Nepenthes gracilis genome sequencing.</title>
        <authorList>
            <person name="Fukushima K."/>
        </authorList>
    </citation>
    <scope>NUCLEOTIDE SEQUENCE</scope>
    <source>
        <strain evidence="1">SING2019-196</strain>
    </source>
</reference>
<evidence type="ECO:0000313" key="1">
    <source>
        <dbReference type="EMBL" id="GMH07066.1"/>
    </source>
</evidence>
<sequence length="78" mass="9068">MSTPSVYLCRPCHASLFMKLIINTYQLRCHVVKLVTGTELPKCHVKDAFVAVFFFFSPKPTQLLKFCGRISREWCRID</sequence>
<keyword evidence="2" id="KW-1185">Reference proteome</keyword>
<gene>
    <name evidence="1" type="ORF">Nepgr_008906</name>
</gene>
<dbReference type="Proteomes" id="UP001279734">
    <property type="component" value="Unassembled WGS sequence"/>
</dbReference>
<dbReference type="EMBL" id="BSYO01000007">
    <property type="protein sequence ID" value="GMH07066.1"/>
    <property type="molecule type" value="Genomic_DNA"/>
</dbReference>
<proteinExistence type="predicted"/>
<evidence type="ECO:0000313" key="2">
    <source>
        <dbReference type="Proteomes" id="UP001279734"/>
    </source>
</evidence>
<comment type="caution">
    <text evidence="1">The sequence shown here is derived from an EMBL/GenBank/DDBJ whole genome shotgun (WGS) entry which is preliminary data.</text>
</comment>